<dbReference type="RefSeq" id="WP_374725055.1">
    <property type="nucleotide sequence ID" value="NZ_CP047654.1"/>
</dbReference>
<evidence type="ECO:0000313" key="3">
    <source>
        <dbReference type="Proteomes" id="UP001180840"/>
    </source>
</evidence>
<feature type="region of interest" description="Disordered" evidence="1">
    <location>
        <begin position="31"/>
        <end position="112"/>
    </location>
</feature>
<gene>
    <name evidence="2" type="ORF">J2S39_002275</name>
</gene>
<proteinExistence type="predicted"/>
<feature type="compositionally biased region" description="Polar residues" evidence="1">
    <location>
        <begin position="64"/>
        <end position="74"/>
    </location>
</feature>
<dbReference type="Proteomes" id="UP001180840">
    <property type="component" value="Unassembled WGS sequence"/>
</dbReference>
<evidence type="ECO:0000313" key="2">
    <source>
        <dbReference type="EMBL" id="MDR7330599.1"/>
    </source>
</evidence>
<dbReference type="Pfam" id="PF05258">
    <property type="entry name" value="DciA"/>
    <property type="match status" value="1"/>
</dbReference>
<dbReference type="PANTHER" id="PTHR36456">
    <property type="entry name" value="UPF0232 PROTEIN SCO3875"/>
    <property type="match status" value="1"/>
</dbReference>
<feature type="compositionally biased region" description="Basic and acidic residues" evidence="1">
    <location>
        <begin position="83"/>
        <end position="94"/>
    </location>
</feature>
<evidence type="ECO:0000256" key="1">
    <source>
        <dbReference type="SAM" id="MobiDB-lite"/>
    </source>
</evidence>
<dbReference type="InterPro" id="IPR007922">
    <property type="entry name" value="DciA-like"/>
</dbReference>
<dbReference type="EMBL" id="JAVDXZ010000001">
    <property type="protein sequence ID" value="MDR7330599.1"/>
    <property type="molecule type" value="Genomic_DNA"/>
</dbReference>
<protein>
    <submittedName>
        <fullName evidence="2">Nucleic acid-binding Zn ribbon protein</fullName>
    </submittedName>
</protein>
<accession>A0ABU2A095</accession>
<keyword evidence="3" id="KW-1185">Reference proteome</keyword>
<organism evidence="2 3">
    <name type="scientific">Corynebacterium guangdongense</name>
    <dbReference type="NCBI Taxonomy" id="1783348"/>
    <lineage>
        <taxon>Bacteria</taxon>
        <taxon>Bacillati</taxon>
        <taxon>Actinomycetota</taxon>
        <taxon>Actinomycetes</taxon>
        <taxon>Mycobacteriales</taxon>
        <taxon>Corynebacteriaceae</taxon>
        <taxon>Corynebacterium</taxon>
    </lineage>
</organism>
<reference evidence="2" key="1">
    <citation type="submission" date="2023-07" db="EMBL/GenBank/DDBJ databases">
        <title>Sequencing the genomes of 1000 actinobacteria strains.</title>
        <authorList>
            <person name="Klenk H.-P."/>
        </authorList>
    </citation>
    <scope>NUCLEOTIDE SEQUENCE</scope>
    <source>
        <strain evidence="2">DSM 107476</strain>
    </source>
</reference>
<comment type="caution">
    <text evidence="2">The sequence shown here is derived from an EMBL/GenBank/DDBJ whole genome shotgun (WGS) entry which is preliminary data.</text>
</comment>
<sequence>MSETPENADPRDPAELSGDLVDAMFAKVRATAKRRNGRVPDLHNKGNAVVPRRSRPKPRPATQDPDSGTGTGTDATVIPGVRQLHELDKRDQRSVGKRVYGATGPDGRRARRPYDVPRFGAIVSREIEQRGWAEDMARGWVMNHWEELVGEKIAQHTKVEMIKDQKVFITCDSTAWATNLKYMQMTILQSIAERIGPNQIVGLRIFGPKPPSWKKGKLHVKGRGPRDTYG</sequence>
<dbReference type="PANTHER" id="PTHR36456:SF1">
    <property type="entry name" value="UPF0232 PROTEIN SCO3875"/>
    <property type="match status" value="1"/>
</dbReference>
<name>A0ABU2A095_9CORY</name>